<dbReference type="OrthoDB" id="945117at2"/>
<name>A0A285MSA9_9FLAO</name>
<gene>
    <name evidence="1" type="ORF">SAMN06265377_1223</name>
</gene>
<dbReference type="RefSeq" id="WP_097044916.1">
    <property type="nucleotide sequence ID" value="NZ_OBEH01000002.1"/>
</dbReference>
<dbReference type="EMBL" id="OBEH01000002">
    <property type="protein sequence ID" value="SNY99417.1"/>
    <property type="molecule type" value="Genomic_DNA"/>
</dbReference>
<dbReference type="AlphaFoldDB" id="A0A285MSA9"/>
<reference evidence="2" key="1">
    <citation type="submission" date="2017-09" db="EMBL/GenBank/DDBJ databases">
        <authorList>
            <person name="Varghese N."/>
            <person name="Submissions S."/>
        </authorList>
    </citation>
    <scope>NUCLEOTIDE SEQUENCE [LARGE SCALE GENOMIC DNA]</scope>
    <source>
        <strain evidence="2">DSM 25885</strain>
    </source>
</reference>
<accession>A0A285MSA9</accession>
<proteinExistence type="predicted"/>
<organism evidence="1 2">
    <name type="scientific">Flagellimonas pacifica</name>
    <dbReference type="NCBI Taxonomy" id="1247520"/>
    <lineage>
        <taxon>Bacteria</taxon>
        <taxon>Pseudomonadati</taxon>
        <taxon>Bacteroidota</taxon>
        <taxon>Flavobacteriia</taxon>
        <taxon>Flavobacteriales</taxon>
        <taxon>Flavobacteriaceae</taxon>
        <taxon>Flagellimonas</taxon>
    </lineage>
</organism>
<protein>
    <recommendedName>
        <fullName evidence="3">DUF3575 domain-containing protein</fullName>
    </recommendedName>
</protein>
<dbReference type="Proteomes" id="UP000219048">
    <property type="component" value="Unassembled WGS sequence"/>
</dbReference>
<dbReference type="InterPro" id="IPR021958">
    <property type="entry name" value="DUF3575"/>
</dbReference>
<sequence>MRKMYLTTIALFAIGFMVKAQENVIKVNPLALAFGTMEIGYERVLNQKQSFQVDLGYTTFSTGGSKYSGFGIGAQYRFYIQEGKHAPEGWFLAPVANYSSSKADNFKTTVLVAGGVGGYQWNWNPITLDLYGGPAFYSVKSDDTAFSYGFDGLGVRVGFSLGFAF</sequence>
<dbReference type="Pfam" id="PF12099">
    <property type="entry name" value="DUF3575"/>
    <property type="match status" value="1"/>
</dbReference>
<evidence type="ECO:0000313" key="2">
    <source>
        <dbReference type="Proteomes" id="UP000219048"/>
    </source>
</evidence>
<evidence type="ECO:0008006" key="3">
    <source>
        <dbReference type="Google" id="ProtNLM"/>
    </source>
</evidence>
<evidence type="ECO:0000313" key="1">
    <source>
        <dbReference type="EMBL" id="SNY99417.1"/>
    </source>
</evidence>
<keyword evidence="2" id="KW-1185">Reference proteome</keyword>